<keyword evidence="2" id="KW-1185">Reference proteome</keyword>
<accession>A0ACB6ZGI2</accession>
<dbReference type="EMBL" id="MU118005">
    <property type="protein sequence ID" value="KAF9648920.1"/>
    <property type="molecule type" value="Genomic_DNA"/>
</dbReference>
<dbReference type="Proteomes" id="UP000886501">
    <property type="component" value="Unassembled WGS sequence"/>
</dbReference>
<name>A0ACB6ZGI2_THEGA</name>
<reference evidence="1" key="1">
    <citation type="submission" date="2019-10" db="EMBL/GenBank/DDBJ databases">
        <authorList>
            <consortium name="DOE Joint Genome Institute"/>
            <person name="Kuo A."/>
            <person name="Miyauchi S."/>
            <person name="Kiss E."/>
            <person name="Drula E."/>
            <person name="Kohler A."/>
            <person name="Sanchez-Garcia M."/>
            <person name="Andreopoulos B."/>
            <person name="Barry K.W."/>
            <person name="Bonito G."/>
            <person name="Buee M."/>
            <person name="Carver A."/>
            <person name="Chen C."/>
            <person name="Cichocki N."/>
            <person name="Clum A."/>
            <person name="Culley D."/>
            <person name="Crous P.W."/>
            <person name="Fauchery L."/>
            <person name="Girlanda M."/>
            <person name="Hayes R."/>
            <person name="Keri Z."/>
            <person name="Labutti K."/>
            <person name="Lipzen A."/>
            <person name="Lombard V."/>
            <person name="Magnuson J."/>
            <person name="Maillard F."/>
            <person name="Morin E."/>
            <person name="Murat C."/>
            <person name="Nolan M."/>
            <person name="Ohm R."/>
            <person name="Pangilinan J."/>
            <person name="Pereira M."/>
            <person name="Perotto S."/>
            <person name="Peter M."/>
            <person name="Riley R."/>
            <person name="Sitrit Y."/>
            <person name="Stielow B."/>
            <person name="Szollosi G."/>
            <person name="Zifcakova L."/>
            <person name="Stursova M."/>
            <person name="Spatafora J.W."/>
            <person name="Tedersoo L."/>
            <person name="Vaario L.-M."/>
            <person name="Yamada A."/>
            <person name="Yan M."/>
            <person name="Wang P."/>
            <person name="Xu J."/>
            <person name="Bruns T."/>
            <person name="Baldrian P."/>
            <person name="Vilgalys R."/>
            <person name="Henrissat B."/>
            <person name="Grigoriev I.V."/>
            <person name="Hibbett D."/>
            <person name="Nagy L.G."/>
            <person name="Martin F.M."/>
        </authorList>
    </citation>
    <scope>NUCLEOTIDE SEQUENCE</scope>
    <source>
        <strain evidence="1">P2</strain>
    </source>
</reference>
<evidence type="ECO:0000313" key="2">
    <source>
        <dbReference type="Proteomes" id="UP000886501"/>
    </source>
</evidence>
<evidence type="ECO:0000313" key="1">
    <source>
        <dbReference type="EMBL" id="KAF9648920.1"/>
    </source>
</evidence>
<feature type="non-terminal residue" evidence="1">
    <location>
        <position position="203"/>
    </location>
</feature>
<organism evidence="1 2">
    <name type="scientific">Thelephora ganbajun</name>
    <name type="common">Ganba fungus</name>
    <dbReference type="NCBI Taxonomy" id="370292"/>
    <lineage>
        <taxon>Eukaryota</taxon>
        <taxon>Fungi</taxon>
        <taxon>Dikarya</taxon>
        <taxon>Basidiomycota</taxon>
        <taxon>Agaricomycotina</taxon>
        <taxon>Agaricomycetes</taxon>
        <taxon>Thelephorales</taxon>
        <taxon>Thelephoraceae</taxon>
        <taxon>Thelephora</taxon>
    </lineage>
</organism>
<comment type="caution">
    <text evidence="1">The sequence shown here is derived from an EMBL/GenBank/DDBJ whole genome shotgun (WGS) entry which is preliminary data.</text>
</comment>
<proteinExistence type="predicted"/>
<gene>
    <name evidence="1" type="ORF">BDM02DRAFT_3186671</name>
</gene>
<protein>
    <submittedName>
        <fullName evidence="1">Uncharacterized protein</fullName>
    </submittedName>
</protein>
<sequence length="203" mass="22517">MSSGFYIPPPGLRFRLVGYASQWAIFSRNTSDSPVGHHPASQEYPDQWFTLLHGSGNHAGLYAVKSQVTGNVLFSRSQSTRVGHIGGDGKYEDKSIEPDSGQYTNYFRLITPSDGLTLFSRLSPNALGNHPENDFHADQLFGFFWEDMKVDKIEYNLDAGKVISSTLITLAEQVLTNNTASEQEMSFNVNKGVTNSSTFEYST</sequence>
<reference evidence="1" key="2">
    <citation type="journal article" date="2020" name="Nat. Commun.">
        <title>Large-scale genome sequencing of mycorrhizal fungi provides insights into the early evolution of symbiotic traits.</title>
        <authorList>
            <person name="Miyauchi S."/>
            <person name="Kiss E."/>
            <person name="Kuo A."/>
            <person name="Drula E."/>
            <person name="Kohler A."/>
            <person name="Sanchez-Garcia M."/>
            <person name="Morin E."/>
            <person name="Andreopoulos B."/>
            <person name="Barry K.W."/>
            <person name="Bonito G."/>
            <person name="Buee M."/>
            <person name="Carver A."/>
            <person name="Chen C."/>
            <person name="Cichocki N."/>
            <person name="Clum A."/>
            <person name="Culley D."/>
            <person name="Crous P.W."/>
            <person name="Fauchery L."/>
            <person name="Girlanda M."/>
            <person name="Hayes R.D."/>
            <person name="Keri Z."/>
            <person name="LaButti K."/>
            <person name="Lipzen A."/>
            <person name="Lombard V."/>
            <person name="Magnuson J."/>
            <person name="Maillard F."/>
            <person name="Murat C."/>
            <person name="Nolan M."/>
            <person name="Ohm R.A."/>
            <person name="Pangilinan J."/>
            <person name="Pereira M.F."/>
            <person name="Perotto S."/>
            <person name="Peter M."/>
            <person name="Pfister S."/>
            <person name="Riley R."/>
            <person name="Sitrit Y."/>
            <person name="Stielow J.B."/>
            <person name="Szollosi G."/>
            <person name="Zifcakova L."/>
            <person name="Stursova M."/>
            <person name="Spatafora J.W."/>
            <person name="Tedersoo L."/>
            <person name="Vaario L.M."/>
            <person name="Yamada A."/>
            <person name="Yan M."/>
            <person name="Wang P."/>
            <person name="Xu J."/>
            <person name="Bruns T."/>
            <person name="Baldrian P."/>
            <person name="Vilgalys R."/>
            <person name="Dunand C."/>
            <person name="Henrissat B."/>
            <person name="Grigoriev I.V."/>
            <person name="Hibbett D."/>
            <person name="Nagy L.G."/>
            <person name="Martin F.M."/>
        </authorList>
    </citation>
    <scope>NUCLEOTIDE SEQUENCE</scope>
    <source>
        <strain evidence="1">P2</strain>
    </source>
</reference>